<protein>
    <recommendedName>
        <fullName evidence="10">G-type lectin S-receptor-like serine/threonine-protein kinase</fullName>
    </recommendedName>
</protein>
<dbReference type="SMART" id="SM00108">
    <property type="entry name" value="B_lectin"/>
    <property type="match status" value="1"/>
</dbReference>
<dbReference type="InterPro" id="IPR001245">
    <property type="entry name" value="Ser-Thr/Tyr_kinase_cat_dom"/>
</dbReference>
<feature type="transmembrane region" description="Helical" evidence="4">
    <location>
        <begin position="405"/>
        <end position="429"/>
    </location>
</feature>
<dbReference type="GO" id="GO:0048544">
    <property type="term" value="P:recognition of pollen"/>
    <property type="evidence" value="ECO:0007669"/>
    <property type="project" value="InterPro"/>
</dbReference>
<dbReference type="InterPro" id="IPR003609">
    <property type="entry name" value="Pan_app"/>
</dbReference>
<keyword evidence="1" id="KW-0732">Signal</keyword>
<name>A0A2G2ZR72_CAPAN</name>
<dbReference type="InterPro" id="IPR000858">
    <property type="entry name" value="S_locus_glycoprot_dom"/>
</dbReference>
<dbReference type="Gene3D" id="1.10.510.10">
    <property type="entry name" value="Transferase(Phosphotransferase) domain 1"/>
    <property type="match status" value="1"/>
</dbReference>
<reference evidence="8 9" key="1">
    <citation type="journal article" date="2014" name="Nat. Genet.">
        <title>Genome sequence of the hot pepper provides insights into the evolution of pungency in Capsicum species.</title>
        <authorList>
            <person name="Kim S."/>
            <person name="Park M."/>
            <person name="Yeom S.I."/>
            <person name="Kim Y.M."/>
            <person name="Lee J.M."/>
            <person name="Lee H.A."/>
            <person name="Seo E."/>
            <person name="Choi J."/>
            <person name="Cheong K."/>
            <person name="Kim K.T."/>
            <person name="Jung K."/>
            <person name="Lee G.W."/>
            <person name="Oh S.K."/>
            <person name="Bae C."/>
            <person name="Kim S.B."/>
            <person name="Lee H.Y."/>
            <person name="Kim S.Y."/>
            <person name="Kim M.S."/>
            <person name="Kang B.C."/>
            <person name="Jo Y.D."/>
            <person name="Yang H.B."/>
            <person name="Jeong H.J."/>
            <person name="Kang W.H."/>
            <person name="Kwon J.K."/>
            <person name="Shin C."/>
            <person name="Lim J.Y."/>
            <person name="Park J.H."/>
            <person name="Huh J.H."/>
            <person name="Kim J.S."/>
            <person name="Kim B.D."/>
            <person name="Cohen O."/>
            <person name="Paran I."/>
            <person name="Suh M.C."/>
            <person name="Lee S.B."/>
            <person name="Kim Y.K."/>
            <person name="Shin Y."/>
            <person name="Noh S.J."/>
            <person name="Park J."/>
            <person name="Seo Y.S."/>
            <person name="Kwon S.Y."/>
            <person name="Kim H.A."/>
            <person name="Park J.M."/>
            <person name="Kim H.J."/>
            <person name="Choi S.B."/>
            <person name="Bosland P.W."/>
            <person name="Reeves G."/>
            <person name="Jo S.H."/>
            <person name="Lee B.W."/>
            <person name="Cho H.T."/>
            <person name="Choi H.S."/>
            <person name="Lee M.S."/>
            <person name="Yu Y."/>
            <person name="Do Choi Y."/>
            <person name="Park B.S."/>
            <person name="van Deynze A."/>
            <person name="Ashrafi H."/>
            <person name="Hill T."/>
            <person name="Kim W.T."/>
            <person name="Pai H.S."/>
            <person name="Ahn H.K."/>
            <person name="Yeam I."/>
            <person name="Giovannoni J.J."/>
            <person name="Rose J.K."/>
            <person name="Sorensen I."/>
            <person name="Lee S.J."/>
            <person name="Kim R.W."/>
            <person name="Choi I.Y."/>
            <person name="Choi B.S."/>
            <person name="Lim J.S."/>
            <person name="Lee Y.H."/>
            <person name="Choi D."/>
        </authorList>
    </citation>
    <scope>NUCLEOTIDE SEQUENCE [LARGE SCALE GENOMIC DNA]</scope>
    <source>
        <strain evidence="9">cv. CM334</strain>
    </source>
</reference>
<evidence type="ECO:0000256" key="3">
    <source>
        <dbReference type="ARBA" id="ARBA00023180"/>
    </source>
</evidence>
<dbReference type="Gramene" id="PHT84478">
    <property type="protein sequence ID" value="PHT84478"/>
    <property type="gene ID" value="T459_12921"/>
</dbReference>
<organism evidence="8 9">
    <name type="scientific">Capsicum annuum</name>
    <name type="common">Capsicum pepper</name>
    <dbReference type="NCBI Taxonomy" id="4072"/>
    <lineage>
        <taxon>Eukaryota</taxon>
        <taxon>Viridiplantae</taxon>
        <taxon>Streptophyta</taxon>
        <taxon>Embryophyta</taxon>
        <taxon>Tracheophyta</taxon>
        <taxon>Spermatophyta</taxon>
        <taxon>Magnoliopsida</taxon>
        <taxon>eudicotyledons</taxon>
        <taxon>Gunneridae</taxon>
        <taxon>Pentapetalae</taxon>
        <taxon>asterids</taxon>
        <taxon>lamiids</taxon>
        <taxon>Solanales</taxon>
        <taxon>Solanaceae</taxon>
        <taxon>Solanoideae</taxon>
        <taxon>Capsiceae</taxon>
        <taxon>Capsicum</taxon>
    </lineage>
</organism>
<dbReference type="SUPFAM" id="SSF56112">
    <property type="entry name" value="Protein kinase-like (PK-like)"/>
    <property type="match status" value="1"/>
</dbReference>
<keyword evidence="4" id="KW-0472">Membrane</keyword>
<dbReference type="Pfam" id="PF08276">
    <property type="entry name" value="PAN_2"/>
    <property type="match status" value="1"/>
</dbReference>
<comment type="caution">
    <text evidence="8">The sequence shown here is derived from an EMBL/GenBank/DDBJ whole genome shotgun (WGS) entry which is preliminary data.</text>
</comment>
<feature type="domain" description="Protein kinase" evidence="5">
    <location>
        <begin position="358"/>
        <end position="658"/>
    </location>
</feature>
<feature type="domain" description="Apple" evidence="7">
    <location>
        <begin position="309"/>
        <end position="391"/>
    </location>
</feature>
<reference evidence="8 9" key="2">
    <citation type="journal article" date="2017" name="Genome Biol.">
        <title>New reference genome sequences of hot pepper reveal the massive evolution of plant disease-resistance genes by retroduplication.</title>
        <authorList>
            <person name="Kim S."/>
            <person name="Park J."/>
            <person name="Yeom S.I."/>
            <person name="Kim Y.M."/>
            <person name="Seo E."/>
            <person name="Kim K.T."/>
            <person name="Kim M.S."/>
            <person name="Lee J.M."/>
            <person name="Cheong K."/>
            <person name="Shin H.S."/>
            <person name="Kim S.B."/>
            <person name="Han K."/>
            <person name="Lee J."/>
            <person name="Park M."/>
            <person name="Lee H.A."/>
            <person name="Lee H.Y."/>
            <person name="Lee Y."/>
            <person name="Oh S."/>
            <person name="Lee J.H."/>
            <person name="Choi E."/>
            <person name="Choi E."/>
            <person name="Lee S.E."/>
            <person name="Jeon J."/>
            <person name="Kim H."/>
            <person name="Choi G."/>
            <person name="Song H."/>
            <person name="Lee J."/>
            <person name="Lee S.C."/>
            <person name="Kwon J.K."/>
            <person name="Lee H.Y."/>
            <person name="Koo N."/>
            <person name="Hong Y."/>
            <person name="Kim R.W."/>
            <person name="Kang W.H."/>
            <person name="Huh J.H."/>
            <person name="Kang B.C."/>
            <person name="Yang T.J."/>
            <person name="Lee Y.H."/>
            <person name="Bennetzen J.L."/>
            <person name="Choi D."/>
        </authorList>
    </citation>
    <scope>NUCLEOTIDE SEQUENCE [LARGE SCALE GENOMIC DNA]</scope>
    <source>
        <strain evidence="9">cv. CM334</strain>
    </source>
</reference>
<dbReference type="PROSITE" id="PS50011">
    <property type="entry name" value="PROTEIN_KINASE_DOM"/>
    <property type="match status" value="1"/>
</dbReference>
<dbReference type="PROSITE" id="PS50927">
    <property type="entry name" value="BULB_LECTIN"/>
    <property type="match status" value="1"/>
</dbReference>
<dbReference type="AlphaFoldDB" id="A0A2G2ZR72"/>
<dbReference type="InterPro" id="IPR036426">
    <property type="entry name" value="Bulb-type_lectin_dom_sf"/>
</dbReference>
<evidence type="ECO:0000256" key="4">
    <source>
        <dbReference type="SAM" id="Phobius"/>
    </source>
</evidence>
<evidence type="ECO:0000259" key="6">
    <source>
        <dbReference type="PROSITE" id="PS50927"/>
    </source>
</evidence>
<evidence type="ECO:0000256" key="1">
    <source>
        <dbReference type="ARBA" id="ARBA00022729"/>
    </source>
</evidence>
<evidence type="ECO:0000256" key="2">
    <source>
        <dbReference type="ARBA" id="ARBA00023157"/>
    </source>
</evidence>
<evidence type="ECO:0000259" key="5">
    <source>
        <dbReference type="PROSITE" id="PS50011"/>
    </source>
</evidence>
<keyword evidence="4" id="KW-0812">Transmembrane</keyword>
<dbReference type="PANTHER" id="PTHR32444:SF220">
    <property type="entry name" value="G-TYPE LECTIN S-RECEPTOR-LIKE SERINE_THREONINE-PROTEIN KINASE"/>
    <property type="match status" value="1"/>
</dbReference>
<accession>A0A2G2ZR72</accession>
<evidence type="ECO:0000313" key="9">
    <source>
        <dbReference type="Proteomes" id="UP000222542"/>
    </source>
</evidence>
<evidence type="ECO:0008006" key="10">
    <source>
        <dbReference type="Google" id="ProtNLM"/>
    </source>
</evidence>
<dbReference type="SMART" id="SM00473">
    <property type="entry name" value="PAN_AP"/>
    <property type="match status" value="1"/>
</dbReference>
<dbReference type="InterPro" id="IPR001480">
    <property type="entry name" value="Bulb-type_lectin_dom"/>
</dbReference>
<keyword evidence="9" id="KW-1185">Reference proteome</keyword>
<dbReference type="Pfam" id="PF01453">
    <property type="entry name" value="B_lectin"/>
    <property type="match status" value="1"/>
</dbReference>
<evidence type="ECO:0000259" key="7">
    <source>
        <dbReference type="PROSITE" id="PS50948"/>
    </source>
</evidence>
<dbReference type="Proteomes" id="UP000222542">
    <property type="component" value="Unassembled WGS sequence"/>
</dbReference>
<keyword evidence="2" id="KW-1015">Disulfide bond</keyword>
<dbReference type="Gene3D" id="3.30.200.20">
    <property type="entry name" value="Phosphorylase Kinase, domain 1"/>
    <property type="match status" value="1"/>
</dbReference>
<evidence type="ECO:0000313" key="8">
    <source>
        <dbReference type="EMBL" id="PHT84478.1"/>
    </source>
</evidence>
<dbReference type="CDD" id="cd01098">
    <property type="entry name" value="PAN_AP_plant"/>
    <property type="match status" value="1"/>
</dbReference>
<proteinExistence type="predicted"/>
<dbReference type="GO" id="GO:0005524">
    <property type="term" value="F:ATP binding"/>
    <property type="evidence" value="ECO:0007669"/>
    <property type="project" value="InterPro"/>
</dbReference>
<dbReference type="Pfam" id="PF00954">
    <property type="entry name" value="S_locus_glycop"/>
    <property type="match status" value="1"/>
</dbReference>
<dbReference type="InterPro" id="IPR011009">
    <property type="entry name" value="Kinase-like_dom_sf"/>
</dbReference>
<dbReference type="SUPFAM" id="SSF51110">
    <property type="entry name" value="alpha-D-mannose-specific plant lectins"/>
    <property type="match status" value="1"/>
</dbReference>
<dbReference type="PANTHER" id="PTHR32444">
    <property type="entry name" value="BULB-TYPE LECTIN DOMAIN-CONTAINING PROTEIN"/>
    <property type="match status" value="1"/>
</dbReference>
<dbReference type="Pfam" id="PF07714">
    <property type="entry name" value="PK_Tyr_Ser-Thr"/>
    <property type="match status" value="2"/>
</dbReference>
<keyword evidence="3" id="KW-0325">Glycoprotein</keyword>
<dbReference type="InterPro" id="IPR000719">
    <property type="entry name" value="Prot_kinase_dom"/>
</dbReference>
<keyword evidence="4" id="KW-1133">Transmembrane helix</keyword>
<sequence>MDEIEKIFKVIHVDEVKGVELATYHLKDVANQWYADWEDAKGSTSVQEYTLKFNKLARYAPELTSNMRAQMRKFAFRLSDNLVEEKKKKISEAMEVKRQAKRARSADQSHSQPQGGILKVNKPEILALLNNKNETMWCTNTSRSILNPVAVLLDSGNLVVKDANDDNPENFLWQSFHFPTDTHLSDMKIGRNFKTGHEALTKCGTAVAVRIGPWNGLQWSGSPIPLLECCIFQFTFNDEEVDWTKRWHVYYNLPADYCDTHSLCGAYGSCDIDDTPVCGCLEKFVAKYPQQWEKGDWTEGCVRRTPLNCKREHVFIKYSGIKLPNTKYSHYDKTIALEGCRQACSRNCSCTAYSNLDITNGDKGCLLWFGELIDIRKLSERGQDIYIKMDSSERESEAGSKTKKAMVLTLMSFSLLMVAILLCLILLLYKRKKKKKLQLKEDFELQMFQLSTLARTTNDFSLTNKIGEGGFGPVYKGVLEEGQEIAVKRLSRTSMQGLDEYKNEVMYIAKLQHRNLIKQRKNYLNPKISDFGMAKSVTGNEMGAKTCNVVGTYGYMSPKYAVDGIFSVKSDVFSFGVLMLEIVSGKRNRGFVHPDHDLNLLGHVHDYQIDRGVLGLHGLKCSSRPGPGLGLDKLSIKARFMVPGCLRNRLGRVLFMGV</sequence>
<dbReference type="GO" id="GO:0004672">
    <property type="term" value="F:protein kinase activity"/>
    <property type="evidence" value="ECO:0007669"/>
    <property type="project" value="InterPro"/>
</dbReference>
<feature type="domain" description="Bulb-type lectin" evidence="6">
    <location>
        <begin position="48"/>
        <end position="173"/>
    </location>
</feature>
<dbReference type="Gene3D" id="3.50.4.10">
    <property type="entry name" value="Hepatocyte Growth Factor"/>
    <property type="match status" value="1"/>
</dbReference>
<dbReference type="EMBL" id="AYRZ02000004">
    <property type="protein sequence ID" value="PHT84478.1"/>
    <property type="molecule type" value="Genomic_DNA"/>
</dbReference>
<dbReference type="PROSITE" id="PS50948">
    <property type="entry name" value="PAN"/>
    <property type="match status" value="1"/>
</dbReference>
<gene>
    <name evidence="8" type="ORF">T459_12921</name>
</gene>
<dbReference type="Gene3D" id="2.90.10.10">
    <property type="entry name" value="Bulb-type lectin domain"/>
    <property type="match status" value="1"/>
</dbReference>